<protein>
    <submittedName>
        <fullName evidence="2">Uncharacterized protein</fullName>
    </submittedName>
</protein>
<name>A0A699S2I7_TANCI</name>
<dbReference type="EMBL" id="BKCJ011132783">
    <property type="protein sequence ID" value="GFC91615.1"/>
    <property type="molecule type" value="Genomic_DNA"/>
</dbReference>
<feature type="non-terminal residue" evidence="2">
    <location>
        <position position="1"/>
    </location>
</feature>
<evidence type="ECO:0000256" key="1">
    <source>
        <dbReference type="SAM" id="MobiDB-lite"/>
    </source>
</evidence>
<gene>
    <name evidence="2" type="ORF">Tci_863585</name>
</gene>
<evidence type="ECO:0000313" key="2">
    <source>
        <dbReference type="EMBL" id="GFC91615.1"/>
    </source>
</evidence>
<dbReference type="AlphaFoldDB" id="A0A699S2I7"/>
<comment type="caution">
    <text evidence="2">The sequence shown here is derived from an EMBL/GenBank/DDBJ whole genome shotgun (WGS) entry which is preliminary data.</text>
</comment>
<feature type="region of interest" description="Disordered" evidence="1">
    <location>
        <begin position="49"/>
        <end position="79"/>
    </location>
</feature>
<reference evidence="2" key="1">
    <citation type="journal article" date="2019" name="Sci. Rep.">
        <title>Draft genome of Tanacetum cinerariifolium, the natural source of mosquito coil.</title>
        <authorList>
            <person name="Yamashiro T."/>
            <person name="Shiraishi A."/>
            <person name="Satake H."/>
            <person name="Nakayama K."/>
        </authorList>
    </citation>
    <scope>NUCLEOTIDE SEQUENCE</scope>
</reference>
<organism evidence="2">
    <name type="scientific">Tanacetum cinerariifolium</name>
    <name type="common">Dalmatian daisy</name>
    <name type="synonym">Chrysanthemum cinerariifolium</name>
    <dbReference type="NCBI Taxonomy" id="118510"/>
    <lineage>
        <taxon>Eukaryota</taxon>
        <taxon>Viridiplantae</taxon>
        <taxon>Streptophyta</taxon>
        <taxon>Embryophyta</taxon>
        <taxon>Tracheophyta</taxon>
        <taxon>Spermatophyta</taxon>
        <taxon>Magnoliopsida</taxon>
        <taxon>eudicotyledons</taxon>
        <taxon>Gunneridae</taxon>
        <taxon>Pentapetalae</taxon>
        <taxon>asterids</taxon>
        <taxon>campanulids</taxon>
        <taxon>Asterales</taxon>
        <taxon>Asteraceae</taxon>
        <taxon>Asteroideae</taxon>
        <taxon>Anthemideae</taxon>
        <taxon>Anthemidinae</taxon>
        <taxon>Tanacetum</taxon>
    </lineage>
</organism>
<proteinExistence type="predicted"/>
<accession>A0A699S2I7</accession>
<sequence length="79" mass="8771">QRQAIGLRLHSYTGQLGRVEVKPIGRLSLHAPRKLLEAQVAKVAADGEGWGLLRPGGHTTHQQPGQKPGKRVETRHRKR</sequence>